<dbReference type="GeneID" id="93345547"/>
<keyword evidence="2 3" id="KW-0808">Transferase</keyword>
<comment type="caution">
    <text evidence="3">The sequence shown here is derived from an EMBL/GenBank/DDBJ whole genome shotgun (WGS) entry which is preliminary data.</text>
</comment>
<dbReference type="Pfam" id="PF00202">
    <property type="entry name" value="Aminotran_3"/>
    <property type="match status" value="1"/>
</dbReference>
<sequence length="82" mass="9032">MVAIHANENVVPGILAAGKMLTGGYLPLAITMISEAIYQVFYDDYDEITLFRGHSYTGNQLGCAVALNWLEIKRSDNLLTLI</sequence>
<dbReference type="OrthoDB" id="9807885at2"/>
<evidence type="ECO:0000313" key="4">
    <source>
        <dbReference type="Proteomes" id="UP000469952"/>
    </source>
</evidence>
<keyword evidence="1 3" id="KW-0032">Aminotransferase</keyword>
<name>A0A222YE68_LEUME</name>
<evidence type="ECO:0000313" key="3">
    <source>
        <dbReference type="EMBL" id="MQR26659.1"/>
    </source>
</evidence>
<dbReference type="GO" id="GO:0030170">
    <property type="term" value="F:pyridoxal phosphate binding"/>
    <property type="evidence" value="ECO:0007669"/>
    <property type="project" value="InterPro"/>
</dbReference>
<dbReference type="InterPro" id="IPR005814">
    <property type="entry name" value="Aminotrans_3"/>
</dbReference>
<reference evidence="3 4" key="1">
    <citation type="submission" date="2019-10" db="EMBL/GenBank/DDBJ databases">
        <title>WGS of Leuconostoc mesenteroides.</title>
        <authorList>
            <person name="Melo Bolivar J."/>
            <person name="Marino-Ramirez L."/>
            <person name="Villamil Diaz L.M."/>
        </authorList>
    </citation>
    <scope>NUCLEOTIDE SEQUENCE [LARGE SCALE GENOMIC DNA]</scope>
    <source>
        <strain evidence="3 4">M11</strain>
    </source>
</reference>
<dbReference type="Gene3D" id="3.40.640.10">
    <property type="entry name" value="Type I PLP-dependent aspartate aminotransferase-like (Major domain)"/>
    <property type="match status" value="1"/>
</dbReference>
<dbReference type="PANTHER" id="PTHR42684:SF17">
    <property type="entry name" value="ADENOSYLMETHIONINE-8-AMINO-7-OXONONANOATE AMINOTRANSFERASE"/>
    <property type="match status" value="1"/>
</dbReference>
<dbReference type="InterPro" id="IPR015421">
    <property type="entry name" value="PyrdxlP-dep_Trfase_major"/>
</dbReference>
<evidence type="ECO:0000256" key="2">
    <source>
        <dbReference type="ARBA" id="ARBA00022679"/>
    </source>
</evidence>
<dbReference type="GO" id="GO:0004015">
    <property type="term" value="F:adenosylmethionine-8-amino-7-oxononanoate transaminase activity"/>
    <property type="evidence" value="ECO:0007669"/>
    <property type="project" value="TreeGrafter"/>
</dbReference>
<dbReference type="Proteomes" id="UP000469952">
    <property type="component" value="Unassembled WGS sequence"/>
</dbReference>
<dbReference type="PANTHER" id="PTHR42684">
    <property type="entry name" value="ADENOSYLMETHIONINE-8-AMINO-7-OXONONANOATE AMINOTRANSFERASE"/>
    <property type="match status" value="1"/>
</dbReference>
<dbReference type="AlphaFoldDB" id="A0A222YE68"/>
<organism evidence="3 4">
    <name type="scientific">Leuconostoc mesenteroides</name>
    <dbReference type="NCBI Taxonomy" id="1245"/>
    <lineage>
        <taxon>Bacteria</taxon>
        <taxon>Bacillati</taxon>
        <taxon>Bacillota</taxon>
        <taxon>Bacilli</taxon>
        <taxon>Lactobacillales</taxon>
        <taxon>Lactobacillaceae</taxon>
        <taxon>Leuconostoc</taxon>
    </lineage>
</organism>
<dbReference type="InterPro" id="IPR015424">
    <property type="entry name" value="PyrdxlP-dep_Trfase"/>
</dbReference>
<dbReference type="STRING" id="1245.ARA02_01420"/>
<dbReference type="RefSeq" id="WP_025267725.1">
    <property type="nucleotide sequence ID" value="NZ_CAXLJO010000001.1"/>
</dbReference>
<dbReference type="SUPFAM" id="SSF53383">
    <property type="entry name" value="PLP-dependent transferases"/>
    <property type="match status" value="1"/>
</dbReference>
<gene>
    <name evidence="3" type="ORF">GFV13_05050</name>
</gene>
<dbReference type="GO" id="GO:0009102">
    <property type="term" value="P:biotin biosynthetic process"/>
    <property type="evidence" value="ECO:0007669"/>
    <property type="project" value="TreeGrafter"/>
</dbReference>
<proteinExistence type="predicted"/>
<accession>A0A222YE68</accession>
<evidence type="ECO:0000256" key="1">
    <source>
        <dbReference type="ARBA" id="ARBA00022576"/>
    </source>
</evidence>
<dbReference type="EMBL" id="WIPA01000006">
    <property type="protein sequence ID" value="MQR26659.1"/>
    <property type="molecule type" value="Genomic_DNA"/>
</dbReference>
<protein>
    <submittedName>
        <fullName evidence="3">Aminotransferase class III-fold pyridoxal phosphate-dependent enzyme</fullName>
    </submittedName>
</protein>